<sequence length="132" mass="14915">MSEPPEKILEDVVREDGRYPLQAFGFLHEGLRRAVKGVHGDAGRVEGPHHVSGAQLCYALRDEALQRWGMMARMVLSRWNINSTTDFGNMVYLLVENDLMHKTEQDSLEDFRDVSDFAGVFGPETAFESGEK</sequence>
<name>A0A0F9IM66_9ZZZZ</name>
<evidence type="ECO:0000313" key="1">
    <source>
        <dbReference type="EMBL" id="KKM44043.1"/>
    </source>
</evidence>
<proteinExistence type="predicted"/>
<accession>A0A0F9IM66</accession>
<organism evidence="1">
    <name type="scientific">marine sediment metagenome</name>
    <dbReference type="NCBI Taxonomy" id="412755"/>
    <lineage>
        <taxon>unclassified sequences</taxon>
        <taxon>metagenomes</taxon>
        <taxon>ecological metagenomes</taxon>
    </lineage>
</organism>
<dbReference type="NCBIfam" id="TIGR04138">
    <property type="entry name" value="Plancto_Ver_chp"/>
    <property type="match status" value="1"/>
</dbReference>
<dbReference type="AlphaFoldDB" id="A0A0F9IM66"/>
<comment type="caution">
    <text evidence="1">The sequence shown here is derived from an EMBL/GenBank/DDBJ whole genome shotgun (WGS) entry which is preliminary data.</text>
</comment>
<dbReference type="EMBL" id="LAZR01012080">
    <property type="protein sequence ID" value="KKM44043.1"/>
    <property type="molecule type" value="Genomic_DNA"/>
</dbReference>
<gene>
    <name evidence="1" type="ORF">LCGC14_1562110</name>
</gene>
<dbReference type="InterPro" id="IPR026406">
    <property type="entry name" value="Ver/Plancto_CHP"/>
</dbReference>
<reference evidence="1" key="1">
    <citation type="journal article" date="2015" name="Nature">
        <title>Complex archaea that bridge the gap between prokaryotes and eukaryotes.</title>
        <authorList>
            <person name="Spang A."/>
            <person name="Saw J.H."/>
            <person name="Jorgensen S.L."/>
            <person name="Zaremba-Niedzwiedzka K."/>
            <person name="Martijn J."/>
            <person name="Lind A.E."/>
            <person name="van Eijk R."/>
            <person name="Schleper C."/>
            <person name="Guy L."/>
            <person name="Ettema T.J."/>
        </authorList>
    </citation>
    <scope>NUCLEOTIDE SEQUENCE</scope>
</reference>
<protein>
    <submittedName>
        <fullName evidence="1">Uncharacterized protein</fullName>
    </submittedName>
</protein>